<dbReference type="GeneID" id="24131891"/>
<protein>
    <submittedName>
        <fullName evidence="1">Uncharacterized protein</fullName>
    </submittedName>
</protein>
<dbReference type="EMBL" id="KK583236">
    <property type="protein sequence ID" value="KDO25010.1"/>
    <property type="molecule type" value="Genomic_DNA"/>
</dbReference>
<evidence type="ECO:0000313" key="2">
    <source>
        <dbReference type="Proteomes" id="UP000030745"/>
    </source>
</evidence>
<dbReference type="RefSeq" id="XP_012204279.1">
    <property type="nucleotide sequence ID" value="XM_012348889.1"/>
</dbReference>
<proteinExistence type="predicted"/>
<name>A0A067C768_SAPPC</name>
<dbReference type="Proteomes" id="UP000030745">
    <property type="component" value="Unassembled WGS sequence"/>
</dbReference>
<reference evidence="1 2" key="1">
    <citation type="journal article" date="2013" name="PLoS Genet.">
        <title>Distinctive expansion of potential virulence genes in the genome of the oomycete fish pathogen Saprolegnia parasitica.</title>
        <authorList>
            <person name="Jiang R.H."/>
            <person name="de Bruijn I."/>
            <person name="Haas B.J."/>
            <person name="Belmonte R."/>
            <person name="Lobach L."/>
            <person name="Christie J."/>
            <person name="van den Ackerveken G."/>
            <person name="Bottin A."/>
            <person name="Bulone V."/>
            <person name="Diaz-Moreno S.M."/>
            <person name="Dumas B."/>
            <person name="Fan L."/>
            <person name="Gaulin E."/>
            <person name="Govers F."/>
            <person name="Grenville-Briggs L.J."/>
            <person name="Horner N.R."/>
            <person name="Levin J.Z."/>
            <person name="Mammella M."/>
            <person name="Meijer H.J."/>
            <person name="Morris P."/>
            <person name="Nusbaum C."/>
            <person name="Oome S."/>
            <person name="Phillips A.J."/>
            <person name="van Rooyen D."/>
            <person name="Rzeszutek E."/>
            <person name="Saraiva M."/>
            <person name="Secombes C.J."/>
            <person name="Seidl M.F."/>
            <person name="Snel B."/>
            <person name="Stassen J.H."/>
            <person name="Sykes S."/>
            <person name="Tripathy S."/>
            <person name="van den Berg H."/>
            <person name="Vega-Arreguin J.C."/>
            <person name="Wawra S."/>
            <person name="Young S.K."/>
            <person name="Zeng Q."/>
            <person name="Dieguez-Uribeondo J."/>
            <person name="Russ C."/>
            <person name="Tyler B.M."/>
            <person name="van West P."/>
        </authorList>
    </citation>
    <scope>NUCLEOTIDE SEQUENCE [LARGE SCALE GENOMIC DNA]</scope>
    <source>
        <strain evidence="1 2">CBS 223.65</strain>
    </source>
</reference>
<dbReference type="AlphaFoldDB" id="A0A067C768"/>
<keyword evidence="2" id="KW-1185">Reference proteome</keyword>
<gene>
    <name evidence="1" type="ORF">SPRG_09740</name>
</gene>
<organism evidence="1 2">
    <name type="scientific">Saprolegnia parasitica (strain CBS 223.65)</name>
    <dbReference type="NCBI Taxonomy" id="695850"/>
    <lineage>
        <taxon>Eukaryota</taxon>
        <taxon>Sar</taxon>
        <taxon>Stramenopiles</taxon>
        <taxon>Oomycota</taxon>
        <taxon>Saprolegniomycetes</taxon>
        <taxon>Saprolegniales</taxon>
        <taxon>Saprolegniaceae</taxon>
        <taxon>Saprolegnia</taxon>
    </lineage>
</organism>
<evidence type="ECO:0000313" key="1">
    <source>
        <dbReference type="EMBL" id="KDO25010.1"/>
    </source>
</evidence>
<sequence>MEKDVGLYLPKLVVIALRGGRLCIVQDLVGQGIIPAFKASHMQLAVIPGNTHLVAFLLANSSCSEMAEMFEQAATQNQFELLQWLHTTSCSKI</sequence>
<dbReference type="VEuPathDB" id="FungiDB:SPRG_09740"/>
<accession>A0A067C768</accession>
<dbReference type="KEGG" id="spar:SPRG_09740"/>